<evidence type="ECO:0000313" key="13">
    <source>
        <dbReference type="EMBL" id="ODS24019.1"/>
    </source>
</evidence>
<dbReference type="InterPro" id="IPR050450">
    <property type="entry name" value="COX15/CtaA_HemeA_synthase"/>
</dbReference>
<keyword evidence="9 12" id="KW-0472">Membrane</keyword>
<feature type="transmembrane region" description="Helical" evidence="12">
    <location>
        <begin position="86"/>
        <end position="103"/>
    </location>
</feature>
<feature type="transmembrane region" description="Helical" evidence="12">
    <location>
        <begin position="12"/>
        <end position="32"/>
    </location>
</feature>
<dbReference type="PANTHER" id="PTHR35457:SF1">
    <property type="entry name" value="HEME A SYNTHASE"/>
    <property type="match status" value="1"/>
</dbReference>
<keyword evidence="2" id="KW-1003">Cell membrane</keyword>
<keyword evidence="5 12" id="KW-1133">Transmembrane helix</keyword>
<feature type="transmembrane region" description="Helical" evidence="12">
    <location>
        <begin position="188"/>
        <end position="209"/>
    </location>
</feature>
<accession>A0A1D2QQZ5</accession>
<keyword evidence="4" id="KW-0479">Metal-binding</keyword>
<feature type="transmembrane region" description="Helical" evidence="12">
    <location>
        <begin position="263"/>
        <end position="284"/>
    </location>
</feature>
<evidence type="ECO:0000256" key="9">
    <source>
        <dbReference type="ARBA" id="ARBA00023136"/>
    </source>
</evidence>
<dbReference type="InterPro" id="IPR003780">
    <property type="entry name" value="COX15/CtaA_fam"/>
</dbReference>
<feature type="transmembrane region" description="Helical" evidence="12">
    <location>
        <begin position="123"/>
        <end position="142"/>
    </location>
</feature>
<evidence type="ECO:0000256" key="11">
    <source>
        <dbReference type="ARBA" id="ARBA00023444"/>
    </source>
</evidence>
<dbReference type="GO" id="GO:0016020">
    <property type="term" value="C:membrane"/>
    <property type="evidence" value="ECO:0007669"/>
    <property type="project" value="UniProtKB-SubCell"/>
</dbReference>
<keyword evidence="8" id="KW-0350">Heme biosynthesis</keyword>
<evidence type="ECO:0000256" key="7">
    <source>
        <dbReference type="ARBA" id="ARBA00023004"/>
    </source>
</evidence>
<dbReference type="GO" id="GO:0046872">
    <property type="term" value="F:metal ion binding"/>
    <property type="evidence" value="ECO:0007669"/>
    <property type="project" value="UniProtKB-KW"/>
</dbReference>
<protein>
    <submittedName>
        <fullName evidence="13">Cytochrome B</fullName>
    </submittedName>
</protein>
<comment type="subcellular location">
    <subcellularLocation>
        <location evidence="1">Membrane</location>
        <topology evidence="1">Multi-pass membrane protein</topology>
    </subcellularLocation>
</comment>
<dbReference type="PANTHER" id="PTHR35457">
    <property type="entry name" value="HEME A SYNTHASE"/>
    <property type="match status" value="1"/>
</dbReference>
<dbReference type="Pfam" id="PF02628">
    <property type="entry name" value="COX15-CtaA"/>
    <property type="match status" value="1"/>
</dbReference>
<organism evidence="13 14">
    <name type="scientific">Candidatus Endobugula sertula</name>
    <name type="common">Bugula neritina bacterial symbiont</name>
    <dbReference type="NCBI Taxonomy" id="62101"/>
    <lineage>
        <taxon>Bacteria</taxon>
        <taxon>Pseudomonadati</taxon>
        <taxon>Pseudomonadota</taxon>
        <taxon>Gammaproteobacteria</taxon>
        <taxon>Cellvibrionales</taxon>
        <taxon>Cellvibrionaceae</taxon>
        <taxon>Candidatus Endobugula</taxon>
    </lineage>
</organism>
<evidence type="ECO:0000256" key="1">
    <source>
        <dbReference type="ARBA" id="ARBA00004141"/>
    </source>
</evidence>
<evidence type="ECO:0000256" key="10">
    <source>
        <dbReference type="ARBA" id="ARBA00023157"/>
    </source>
</evidence>
<dbReference type="STRING" id="62101.AB835_05700"/>
<dbReference type="EMBL" id="MDLC01000015">
    <property type="protein sequence ID" value="ODS24019.1"/>
    <property type="molecule type" value="Genomic_DNA"/>
</dbReference>
<feature type="transmembrane region" description="Helical" evidence="12">
    <location>
        <begin position="296"/>
        <end position="317"/>
    </location>
</feature>
<evidence type="ECO:0000256" key="3">
    <source>
        <dbReference type="ARBA" id="ARBA00022692"/>
    </source>
</evidence>
<keyword evidence="10" id="KW-1015">Disulfide bond</keyword>
<evidence type="ECO:0000256" key="5">
    <source>
        <dbReference type="ARBA" id="ARBA00022989"/>
    </source>
</evidence>
<feature type="transmembrane region" description="Helical" evidence="12">
    <location>
        <begin position="323"/>
        <end position="344"/>
    </location>
</feature>
<comment type="caution">
    <text evidence="13">The sequence shown here is derived from an EMBL/GenBank/DDBJ whole genome shotgun (WGS) entry which is preliminary data.</text>
</comment>
<gene>
    <name evidence="13" type="ORF">AB835_05700</name>
</gene>
<evidence type="ECO:0000256" key="4">
    <source>
        <dbReference type="ARBA" id="ARBA00022723"/>
    </source>
</evidence>
<evidence type="ECO:0000256" key="2">
    <source>
        <dbReference type="ARBA" id="ARBA00022475"/>
    </source>
</evidence>
<reference evidence="13 14" key="1">
    <citation type="journal article" date="2016" name="Appl. Environ. Microbiol.">
        <title>Lack of Overt Genome Reduction in the Bryostatin-Producing Bryozoan Symbiont "Candidatus Endobugula sertula".</title>
        <authorList>
            <person name="Miller I.J."/>
            <person name="Vanee N."/>
            <person name="Fong S.S."/>
            <person name="Lim-Fong G.E."/>
            <person name="Kwan J.C."/>
        </authorList>
    </citation>
    <scope>NUCLEOTIDE SEQUENCE [LARGE SCALE GENOMIC DNA]</scope>
    <source>
        <strain evidence="13">AB1-4</strain>
    </source>
</reference>
<evidence type="ECO:0000313" key="14">
    <source>
        <dbReference type="Proteomes" id="UP000242502"/>
    </source>
</evidence>
<sequence>MLFRSTPKHTALFRLTLSAFLLAIVVVVLGAFTRLVDAGLGCPDWPGCYGHLLWPNESHEIAKAEEAFPSTPVKTDKTWPEMVHRYFAGALVLFILAIFIISLRQSKAMVLMGLERLPVKLPLFLLCLVMLQAAFGMWTVTLKLWPQVVTAHLLGGFSTLSFLWLLNQRLGGQRWVLMGRELELIQKLKPLLLLSLIVVIVQIALGGWVSSNYAALACPDFPQCLGQWIPPMDVQTGFNISQDIGPNYLGGQLDNHSRTAIHFFHRIGALTVLVVFSALSAMLWRTGAKVVRSWALLLLCVLGLQLVLGMSNIVWALPLVVAVAHHAVGALLLLVMVSICYRVYTASIK</sequence>
<feature type="transmembrane region" description="Helical" evidence="12">
    <location>
        <begin position="148"/>
        <end position="167"/>
    </location>
</feature>
<name>A0A1D2QQZ5_9GAMM</name>
<dbReference type="GO" id="GO:0006784">
    <property type="term" value="P:heme A biosynthetic process"/>
    <property type="evidence" value="ECO:0007669"/>
    <property type="project" value="InterPro"/>
</dbReference>
<dbReference type="AlphaFoldDB" id="A0A1D2QQZ5"/>
<comment type="pathway">
    <text evidence="11">Porphyrin-containing compound metabolism.</text>
</comment>
<dbReference type="GO" id="GO:0016491">
    <property type="term" value="F:oxidoreductase activity"/>
    <property type="evidence" value="ECO:0007669"/>
    <property type="project" value="UniProtKB-KW"/>
</dbReference>
<evidence type="ECO:0000256" key="8">
    <source>
        <dbReference type="ARBA" id="ARBA00023133"/>
    </source>
</evidence>
<keyword evidence="3 12" id="KW-0812">Transmembrane</keyword>
<evidence type="ECO:0000256" key="12">
    <source>
        <dbReference type="SAM" id="Phobius"/>
    </source>
</evidence>
<keyword evidence="6" id="KW-0560">Oxidoreductase</keyword>
<keyword evidence="7" id="KW-0408">Iron</keyword>
<evidence type="ECO:0000256" key="6">
    <source>
        <dbReference type="ARBA" id="ARBA00023002"/>
    </source>
</evidence>
<proteinExistence type="predicted"/>
<dbReference type="Proteomes" id="UP000242502">
    <property type="component" value="Unassembled WGS sequence"/>
</dbReference>